<evidence type="ECO:0008006" key="3">
    <source>
        <dbReference type="Google" id="ProtNLM"/>
    </source>
</evidence>
<evidence type="ECO:0000313" key="2">
    <source>
        <dbReference type="Proteomes" id="UP000814176"/>
    </source>
</evidence>
<comment type="caution">
    <text evidence="1">The sequence shown here is derived from an EMBL/GenBank/DDBJ whole genome shotgun (WGS) entry which is preliminary data.</text>
</comment>
<accession>A0ABQ8K154</accession>
<gene>
    <name evidence="1" type="ORF">C8Q71DRAFT_785663</name>
</gene>
<keyword evidence="2" id="KW-1185">Reference proteome</keyword>
<proteinExistence type="predicted"/>
<dbReference type="Proteomes" id="UP000814176">
    <property type="component" value="Unassembled WGS sequence"/>
</dbReference>
<dbReference type="GeneID" id="72005819"/>
<dbReference type="RefSeq" id="XP_047773729.1">
    <property type="nucleotide sequence ID" value="XM_047925087.1"/>
</dbReference>
<protein>
    <recommendedName>
        <fullName evidence="3">F-box domain-containing protein</fullName>
    </recommendedName>
</protein>
<name>A0ABQ8K154_9APHY</name>
<organism evidence="1 2">
    <name type="scientific">Rhodofomes roseus</name>
    <dbReference type="NCBI Taxonomy" id="34475"/>
    <lineage>
        <taxon>Eukaryota</taxon>
        <taxon>Fungi</taxon>
        <taxon>Dikarya</taxon>
        <taxon>Basidiomycota</taxon>
        <taxon>Agaricomycotina</taxon>
        <taxon>Agaricomycetes</taxon>
        <taxon>Polyporales</taxon>
        <taxon>Rhodofomes</taxon>
    </lineage>
</organism>
<reference evidence="1 2" key="1">
    <citation type="journal article" date="2021" name="Environ. Microbiol.">
        <title>Gene family expansions and transcriptome signatures uncover fungal adaptations to wood decay.</title>
        <authorList>
            <person name="Hage H."/>
            <person name="Miyauchi S."/>
            <person name="Viragh M."/>
            <person name="Drula E."/>
            <person name="Min B."/>
            <person name="Chaduli D."/>
            <person name="Navarro D."/>
            <person name="Favel A."/>
            <person name="Norest M."/>
            <person name="Lesage-Meessen L."/>
            <person name="Balint B."/>
            <person name="Merenyi Z."/>
            <person name="de Eugenio L."/>
            <person name="Morin E."/>
            <person name="Martinez A.T."/>
            <person name="Baldrian P."/>
            <person name="Stursova M."/>
            <person name="Martinez M.J."/>
            <person name="Novotny C."/>
            <person name="Magnuson J.K."/>
            <person name="Spatafora J.W."/>
            <person name="Maurice S."/>
            <person name="Pangilinan J."/>
            <person name="Andreopoulos W."/>
            <person name="LaButti K."/>
            <person name="Hundley H."/>
            <person name="Na H."/>
            <person name="Kuo A."/>
            <person name="Barry K."/>
            <person name="Lipzen A."/>
            <person name="Henrissat B."/>
            <person name="Riley R."/>
            <person name="Ahrendt S."/>
            <person name="Nagy L.G."/>
            <person name="Grigoriev I.V."/>
            <person name="Martin F."/>
            <person name="Rosso M.N."/>
        </authorList>
    </citation>
    <scope>NUCLEOTIDE SEQUENCE [LARGE SCALE GENOMIC DNA]</scope>
    <source>
        <strain evidence="1 2">CIRM-BRFM 1785</strain>
    </source>
</reference>
<sequence length="91" mass="9887">MAYKAPCVVISCCYFRSLVHSQPLLCTGRCIADLRSRQTSVFMAGIPASLLDLNDDVLVTLASYLDSTSALRLSWTSIGKSPILECAELSK</sequence>
<dbReference type="EMBL" id="JADCUA010000031">
    <property type="protein sequence ID" value="KAH9830425.1"/>
    <property type="molecule type" value="Genomic_DNA"/>
</dbReference>
<evidence type="ECO:0000313" key="1">
    <source>
        <dbReference type="EMBL" id="KAH9830425.1"/>
    </source>
</evidence>